<sequence length="329" mass="37435">MKNHYIYLFLLLILLSTSCEDIITIDLPQGQTQIVVDGFINNQFEKQRIRLVTTNGYFDPTTPPLVENADVKIIDLVNNKTIQFNYESDGYYTWTPSTLADTLIVRQRPSDFDRDGDGRYDNYYKLEVSVDFEGQELAFESYTSLERVPPIDSLVFKTSRGKTEVEDMIFGELWAKDFAGPADCYWIRTYKNGDFLNKRNEMSLAFDITPGRSTFGDIITQDTYFIPPIRTSINPSRTEEEVENNFPIYEINDSVRVEIHSITENAFDFLSQSRQQMSNGGLFARPLANVPTNIIPANDQSVGLAVGVFCGSAISSKGFRITTKPPYED</sequence>
<comment type="caution">
    <text evidence="1">The sequence shown here is derived from an EMBL/GenBank/DDBJ whole genome shotgun (WGS) entry which is preliminary data.</text>
</comment>
<name>A0A7X9S040_9BACT</name>
<evidence type="ECO:0000313" key="1">
    <source>
        <dbReference type="EMBL" id="NME71955.1"/>
    </source>
</evidence>
<reference evidence="1 2" key="1">
    <citation type="submission" date="2020-04" db="EMBL/GenBank/DDBJ databases">
        <title>Flammeovirga sp. SR4, a novel species isolated from seawater.</title>
        <authorList>
            <person name="Wang X."/>
        </authorList>
    </citation>
    <scope>NUCLEOTIDE SEQUENCE [LARGE SCALE GENOMIC DNA]</scope>
    <source>
        <strain evidence="1 2">ATCC 23126</strain>
    </source>
</reference>
<dbReference type="AlphaFoldDB" id="A0A7X9S040"/>
<accession>A0A7X9S040</accession>
<organism evidence="1 2">
    <name type="scientific">Flammeovirga aprica JL-4</name>
    <dbReference type="NCBI Taxonomy" id="694437"/>
    <lineage>
        <taxon>Bacteria</taxon>
        <taxon>Pseudomonadati</taxon>
        <taxon>Bacteroidota</taxon>
        <taxon>Cytophagia</taxon>
        <taxon>Cytophagales</taxon>
        <taxon>Flammeovirgaceae</taxon>
        <taxon>Flammeovirga</taxon>
    </lineage>
</organism>
<dbReference type="InterPro" id="IPR025345">
    <property type="entry name" value="DUF4249"/>
</dbReference>
<gene>
    <name evidence="1" type="ORF">HHU12_28580</name>
</gene>
<dbReference type="Pfam" id="PF14054">
    <property type="entry name" value="DUF4249"/>
    <property type="match status" value="1"/>
</dbReference>
<protein>
    <submittedName>
        <fullName evidence="1">DUF4249 domain-containing protein</fullName>
    </submittedName>
</protein>
<dbReference type="EMBL" id="JABANE010000123">
    <property type="protein sequence ID" value="NME71955.1"/>
    <property type="molecule type" value="Genomic_DNA"/>
</dbReference>
<dbReference type="PROSITE" id="PS51257">
    <property type="entry name" value="PROKAR_LIPOPROTEIN"/>
    <property type="match status" value="1"/>
</dbReference>
<evidence type="ECO:0000313" key="2">
    <source>
        <dbReference type="Proteomes" id="UP000576082"/>
    </source>
</evidence>
<proteinExistence type="predicted"/>
<keyword evidence="2" id="KW-1185">Reference proteome</keyword>
<dbReference type="Proteomes" id="UP000576082">
    <property type="component" value="Unassembled WGS sequence"/>
</dbReference>
<dbReference type="RefSeq" id="WP_169660154.1">
    <property type="nucleotide sequence ID" value="NZ_JABANE010000123.1"/>
</dbReference>